<dbReference type="PIRSF" id="PIRSF028304">
    <property type="entry name" value="UCP028304"/>
    <property type="match status" value="1"/>
</dbReference>
<sequence>MDDLLPHYEYELGLFARALGDFAIRYPKVAARLGIQSGRTDDPHTTRLIQTFSFLAAHLDSKLADDDPEFTEALLEVVYPHYLRTVPSCAIARFEPRAIVGQLTEPFVVPRGVALNSRTAPVRFQSIYDVVISPLQIRAARYASTTLAPSAVRLPADATGVLSISFASAAGPFTAAVPDGLIRLYLAGERPFVSSLLDALLLRAVAAYVEVDQCGRWQALSKVPFEPVGFSDNERLLPDSRTISRTITAYRYLLEYFAFPESFDFVDLDMGRVRRAARDPDARELTLHVVLRDTPADSVAAQALASLDSSAFKLFCTPVVNLFSQPAQPIVLKGQDAYPVQPMRLMKHSSLGVYSVDAVYLGGLSKKNDKDEGVPLDSDHARILVRPYQALNHDPRPESTTVYWVAFRDRDAGSSDRQTMMLSLVGPDGQSVRPKLPQIDVLTTVTNRDLPARLPIGDSAGDLLLESKSLDCPIQLMTRPTLTAELPRGHGAMWRVLSTLSPHPLDLVRDGVSGLKAFLRLHAVRTTPLAQGCIDAITDLDYKEAIKWMPLDRQFPSFVRGIEIMLSFDETASREVSLVVFTKLLERFFAPYAPMNSYVQLVVRSAQTGQELTRGAATSGAQPLI</sequence>
<protein>
    <submittedName>
        <fullName evidence="1">Type VI secretion system baseplate subunit TssF</fullName>
    </submittedName>
</protein>
<reference evidence="2" key="1">
    <citation type="submission" date="2017-09" db="EMBL/GenBank/DDBJ databases">
        <title>FDA dAtabase for Regulatory Grade micrObial Sequences (FDA-ARGOS): Supporting development and validation of Infectious Disease Dx tests.</title>
        <authorList>
            <person name="Minogue T."/>
            <person name="Wolcott M."/>
            <person name="Wasieloski L."/>
            <person name="Aguilar W."/>
            <person name="Moore D."/>
            <person name="Tallon L."/>
            <person name="Sadzewicz L."/>
            <person name="Ott S."/>
            <person name="Zhao X."/>
            <person name="Nagaraj S."/>
            <person name="Vavikolanu K."/>
            <person name="Aluvathingal J."/>
            <person name="Nadendla S."/>
            <person name="Sichtig H."/>
        </authorList>
    </citation>
    <scope>NUCLEOTIDE SEQUENCE [LARGE SCALE GENOMIC DNA]</scope>
    <source>
        <strain evidence="2">FDAARGOS_390</strain>
    </source>
</reference>
<proteinExistence type="predicted"/>
<evidence type="ECO:0000313" key="2">
    <source>
        <dbReference type="Proteomes" id="UP000220629"/>
    </source>
</evidence>
<dbReference type="Proteomes" id="UP000220629">
    <property type="component" value="Unassembled WGS sequence"/>
</dbReference>
<gene>
    <name evidence="1" type="primary">vasA</name>
    <name evidence="1" type="ORF">CRM94_19700</name>
</gene>
<dbReference type="NCBIfam" id="TIGR03359">
    <property type="entry name" value="VI_chp_6"/>
    <property type="match status" value="1"/>
</dbReference>
<comment type="caution">
    <text evidence="1">The sequence shown here is derived from an EMBL/GenBank/DDBJ whole genome shotgun (WGS) entry which is preliminary data.</text>
</comment>
<dbReference type="Pfam" id="PF05947">
    <property type="entry name" value="T6SS_TssF"/>
    <property type="match status" value="1"/>
</dbReference>
<dbReference type="PANTHER" id="PTHR35370">
    <property type="entry name" value="CYTOPLASMIC PROTEIN-RELATED-RELATED"/>
    <property type="match status" value="1"/>
</dbReference>
<evidence type="ECO:0000313" key="1">
    <source>
        <dbReference type="EMBL" id="PEH36827.1"/>
    </source>
</evidence>
<dbReference type="EMBL" id="PDDY01000004">
    <property type="protein sequence ID" value="PEH36827.1"/>
    <property type="molecule type" value="Genomic_DNA"/>
</dbReference>
<organism evidence="1 2">
    <name type="scientific">Burkholderia gladioli</name>
    <name type="common">Pseudomonas marginata</name>
    <name type="synonym">Phytomonas marginata</name>
    <dbReference type="NCBI Taxonomy" id="28095"/>
    <lineage>
        <taxon>Bacteria</taxon>
        <taxon>Pseudomonadati</taxon>
        <taxon>Pseudomonadota</taxon>
        <taxon>Betaproteobacteria</taxon>
        <taxon>Burkholderiales</taxon>
        <taxon>Burkholderiaceae</taxon>
        <taxon>Burkholderia</taxon>
    </lineage>
</organism>
<accession>A0A2A7RZJ8</accession>
<name>A0A2A7RZJ8_BURGA</name>
<dbReference type="InterPro" id="IPR010272">
    <property type="entry name" value="T6SS_TssF"/>
</dbReference>
<dbReference type="RefSeq" id="WP_096750134.1">
    <property type="nucleotide sequence ID" value="NZ_CADEPO010000001.1"/>
</dbReference>
<dbReference type="AlphaFoldDB" id="A0A2A7RZJ8"/>
<dbReference type="PANTHER" id="PTHR35370:SF1">
    <property type="entry name" value="TYPE VI SECRETION SYSTEM COMPONENT TSSF1"/>
    <property type="match status" value="1"/>
</dbReference>